<sequence>MPLTPRRWRTILTGTAVAASAQAGLRSLLTTRKVNFTPLWAVNAARVTGDAALAADIAKLPEFERVIPDAVLERQAPATTVQKAKTQAKVNGVEWNIDRIGANRVWSDFDARGEGVVAGNIGSPVDFHHPALAAQYRGRKADGSLDHNHNRRDLNWCYLPGNTGPCDYNGISIAGTMQMGVAVGGTETDRIGVAPARNGSTRAPARRTGAI</sequence>
<dbReference type="RefSeq" id="WP_204024668.1">
    <property type="nucleotide sequence ID" value="NZ_BOOW01000013.1"/>
</dbReference>
<accession>A0A919RDZ7</accession>
<dbReference type="Proteomes" id="UP000606172">
    <property type="component" value="Unassembled WGS sequence"/>
</dbReference>
<feature type="region of interest" description="Disordered" evidence="1">
    <location>
        <begin position="192"/>
        <end position="211"/>
    </location>
</feature>
<dbReference type="Gene3D" id="3.40.50.200">
    <property type="entry name" value="Peptidase S8/S53 domain"/>
    <property type="match status" value="1"/>
</dbReference>
<proteinExistence type="predicted"/>
<dbReference type="EMBL" id="BOOW01000013">
    <property type="protein sequence ID" value="GII92140.1"/>
    <property type="molecule type" value="Genomic_DNA"/>
</dbReference>
<organism evidence="2 3">
    <name type="scientific">Sinosporangium siamense</name>
    <dbReference type="NCBI Taxonomy" id="1367973"/>
    <lineage>
        <taxon>Bacteria</taxon>
        <taxon>Bacillati</taxon>
        <taxon>Actinomycetota</taxon>
        <taxon>Actinomycetes</taxon>
        <taxon>Streptosporangiales</taxon>
        <taxon>Streptosporangiaceae</taxon>
        <taxon>Sinosporangium</taxon>
    </lineage>
</organism>
<gene>
    <name evidence="2" type="ORF">Ssi02_23710</name>
</gene>
<name>A0A919RDZ7_9ACTN</name>
<comment type="caution">
    <text evidence="2">The sequence shown here is derived from an EMBL/GenBank/DDBJ whole genome shotgun (WGS) entry which is preliminary data.</text>
</comment>
<dbReference type="GO" id="GO:0006508">
    <property type="term" value="P:proteolysis"/>
    <property type="evidence" value="ECO:0007669"/>
    <property type="project" value="InterPro"/>
</dbReference>
<dbReference type="InterPro" id="IPR036852">
    <property type="entry name" value="Peptidase_S8/S53_dom_sf"/>
</dbReference>
<dbReference type="GO" id="GO:0004252">
    <property type="term" value="F:serine-type endopeptidase activity"/>
    <property type="evidence" value="ECO:0007669"/>
    <property type="project" value="InterPro"/>
</dbReference>
<evidence type="ECO:0000313" key="3">
    <source>
        <dbReference type="Proteomes" id="UP000606172"/>
    </source>
</evidence>
<protein>
    <submittedName>
        <fullName evidence="2">Uncharacterized protein</fullName>
    </submittedName>
</protein>
<dbReference type="AlphaFoldDB" id="A0A919RDZ7"/>
<keyword evidence="3" id="KW-1185">Reference proteome</keyword>
<reference evidence="2" key="1">
    <citation type="submission" date="2021-01" db="EMBL/GenBank/DDBJ databases">
        <title>Whole genome shotgun sequence of Sinosporangium siamense NBRC 109515.</title>
        <authorList>
            <person name="Komaki H."/>
            <person name="Tamura T."/>
        </authorList>
    </citation>
    <scope>NUCLEOTIDE SEQUENCE</scope>
    <source>
        <strain evidence="2">NBRC 109515</strain>
    </source>
</reference>
<evidence type="ECO:0000256" key="1">
    <source>
        <dbReference type="SAM" id="MobiDB-lite"/>
    </source>
</evidence>
<evidence type="ECO:0000313" key="2">
    <source>
        <dbReference type="EMBL" id="GII92140.1"/>
    </source>
</evidence>
<dbReference type="SUPFAM" id="SSF52743">
    <property type="entry name" value="Subtilisin-like"/>
    <property type="match status" value="1"/>
</dbReference>